<proteinExistence type="predicted"/>
<feature type="transmembrane region" description="Helical" evidence="1">
    <location>
        <begin position="128"/>
        <end position="149"/>
    </location>
</feature>
<evidence type="ECO:0000313" key="2">
    <source>
        <dbReference type="EMBL" id="MYV17500.1"/>
    </source>
</evidence>
<feature type="transmembrane region" description="Helical" evidence="1">
    <location>
        <begin position="232"/>
        <end position="254"/>
    </location>
</feature>
<evidence type="ECO:0000313" key="3">
    <source>
        <dbReference type="Proteomes" id="UP000449209"/>
    </source>
</evidence>
<feature type="transmembrane region" description="Helical" evidence="1">
    <location>
        <begin position="161"/>
        <end position="183"/>
    </location>
</feature>
<dbReference type="RefSeq" id="WP_161003884.1">
    <property type="nucleotide sequence ID" value="NZ_WEZQ01000014.1"/>
</dbReference>
<keyword evidence="1" id="KW-1133">Transmembrane helix</keyword>
<feature type="transmembrane region" description="Helical" evidence="1">
    <location>
        <begin position="46"/>
        <end position="65"/>
    </location>
</feature>
<keyword evidence="1" id="KW-0472">Membrane</keyword>
<dbReference type="Proteomes" id="UP000449209">
    <property type="component" value="Unassembled WGS sequence"/>
</dbReference>
<evidence type="ECO:0000256" key="1">
    <source>
        <dbReference type="SAM" id="Phobius"/>
    </source>
</evidence>
<feature type="transmembrane region" description="Helical" evidence="1">
    <location>
        <begin position="189"/>
        <end position="211"/>
    </location>
</feature>
<accession>A0A6N9I3G2</accession>
<protein>
    <submittedName>
        <fullName evidence="2">Uncharacterized protein</fullName>
    </submittedName>
</protein>
<feature type="transmembrane region" description="Helical" evidence="1">
    <location>
        <begin position="282"/>
        <end position="300"/>
    </location>
</feature>
<dbReference type="EMBL" id="WEZQ01000014">
    <property type="protein sequence ID" value="MYV17500.1"/>
    <property type="molecule type" value="Genomic_DNA"/>
</dbReference>
<keyword evidence="1" id="KW-0812">Transmembrane</keyword>
<reference evidence="2 3" key="1">
    <citation type="journal article" date="2019" name="Appl. Environ. Microbiol.">
        <title>Genetic determinants of hydroxycinnamic acid metabolism in heterofermentative lactobacilli.</title>
        <authorList>
            <person name="Gaur G."/>
            <person name="Oh J.H."/>
            <person name="Filannino P."/>
            <person name="Gobbetti M."/>
            <person name="van Pijkeren J.P."/>
            <person name="Ganzle M.G."/>
        </authorList>
    </citation>
    <scope>NUCLEOTIDE SEQUENCE [LARGE SCALE GENOMIC DNA]</scope>
    <source>
        <strain evidence="2 3">C5</strain>
    </source>
</reference>
<comment type="caution">
    <text evidence="2">The sequence shown here is derived from an EMBL/GenBank/DDBJ whole genome shotgun (WGS) entry which is preliminary data.</text>
</comment>
<name>A0A6N9I3G2_9LACO</name>
<sequence length="318" mass="36925">MTFIRAAITGKIKNKWLICSTVLVYFAITIFGLFKFSDLLLKTKFLSSVEWIQVSVLLIISFFGLRYECQYSPSKLTEKQLKSFFFLINGFMTAIINSAFVFFTFFSVLNIVNSFKKILILDELRPSAIMILGFYIVWKFSDTYFLWFLSDTSLFKGKKVGYKRIFVSLTLILTIVLMAILGFANDNKWSLFIAFSAVVISFSRENFWLSVKSRVDKIPYDKIEFVDRQRTMFVFLQALEVSITFIICLSEYIVDSSYFLKFSECAFGNSKSFDVLWRGSEVTIVVSFLFFLLLPVFFIIKKNAKKIASFFQTVDKSL</sequence>
<organism evidence="2 3">
    <name type="scientific">Furfurilactobacillus milii</name>
    <dbReference type="NCBI Taxonomy" id="2888272"/>
    <lineage>
        <taxon>Bacteria</taxon>
        <taxon>Bacillati</taxon>
        <taxon>Bacillota</taxon>
        <taxon>Bacilli</taxon>
        <taxon>Lactobacillales</taxon>
        <taxon>Lactobacillaceae</taxon>
        <taxon>Furfurilactobacillus</taxon>
    </lineage>
</organism>
<feature type="transmembrane region" description="Helical" evidence="1">
    <location>
        <begin position="16"/>
        <end position="34"/>
    </location>
</feature>
<gene>
    <name evidence="2" type="ORF">GB993_08285</name>
</gene>
<feature type="transmembrane region" description="Helical" evidence="1">
    <location>
        <begin position="86"/>
        <end position="108"/>
    </location>
</feature>
<dbReference type="AlphaFoldDB" id="A0A6N9I3G2"/>